<dbReference type="RefSeq" id="YP_009845842.1">
    <property type="nucleotide sequence ID" value="NC_048765.1"/>
</dbReference>
<keyword evidence="2" id="KW-1185">Reference proteome</keyword>
<evidence type="ECO:0000313" key="1">
    <source>
        <dbReference type="EMBL" id="QDB73368.1"/>
    </source>
</evidence>
<name>A0A4Y5TVK2_9CAUD</name>
<evidence type="ECO:0000313" key="2">
    <source>
        <dbReference type="Proteomes" id="UP000318470"/>
    </source>
</evidence>
<dbReference type="Proteomes" id="UP000318470">
    <property type="component" value="Segment"/>
</dbReference>
<dbReference type="GeneID" id="55616205"/>
<protein>
    <submittedName>
        <fullName evidence="1">Uncharacterized protein</fullName>
    </submittedName>
</protein>
<organism evidence="1 2">
    <name type="scientific">Vibrio phage VAP7</name>
    <dbReference type="NCBI Taxonomy" id="2584487"/>
    <lineage>
        <taxon>Viruses</taxon>
        <taxon>Duplodnaviria</taxon>
        <taxon>Heunggongvirae</taxon>
        <taxon>Uroviricota</taxon>
        <taxon>Caudoviricetes</taxon>
        <taxon>Pantevenvirales</taxon>
        <taxon>Ackermannviridae</taxon>
        <taxon>Vapseptimavirus</taxon>
        <taxon>Vapseptimavirus VAP7</taxon>
    </lineage>
</organism>
<reference evidence="1 2" key="1">
    <citation type="submission" date="2019-04" db="EMBL/GenBank/DDBJ databases">
        <authorList>
            <person name="Gao M."/>
            <person name="Bai C."/>
            <person name="Tong Y."/>
            <person name="Xu X."/>
        </authorList>
    </citation>
    <scope>NUCLEOTIDE SEQUENCE [LARGE SCALE GENOMIC DNA]</scope>
    <source>
        <strain evidence="1 2">Vibrio alginolyticus VA1</strain>
    </source>
</reference>
<proteinExistence type="predicted"/>
<dbReference type="KEGG" id="vg:55616205"/>
<dbReference type="EMBL" id="MK795384">
    <property type="protein sequence ID" value="QDB73368.1"/>
    <property type="molecule type" value="Genomic_DNA"/>
</dbReference>
<sequence>MKTNDAFNPSNPVNIEFLEFTTNDGNKYDLKNFFIEFDIYTSIANIMEARVLLIDANDIVSKFPIMGGEKIRFRFSTSGRKDKTTLDFRVGSIGERIQTDKMKSLWLELVTEDRYMDVKRRASRGFNTVYTEMVQKIISEAGLTRPLNSEQSVGISSVATPRWSPLNVCKWIATRAIDGNNMPFAFFEDFKGYNFISLTTMIKGEVEDQFFLQEAGFNEEDYKKFRNIQDIWVESKYDSVGFNSTGLNKAKHVQFDFNTKKIVKEDRSYKQHFDKMPSMEQFPYKVEEGPEYETEIIEYTRPDNSHLGQYNRKLLKYLFQQYALNITVYGDNEIKLGGIYKFNVPEVGPMVDGVRHNEKYTSGKFLAAAIKHVIRPDDYKMNIRLIKDSLSDQLAEASEV</sequence>
<accession>A0A4Y5TVK2</accession>